<accession>A0A8B9LTD1</accession>
<keyword evidence="3" id="KW-0732">Signal</keyword>
<dbReference type="Pfam" id="PF24310">
    <property type="entry name" value="THSD1_D2"/>
    <property type="match status" value="1"/>
</dbReference>
<dbReference type="Pfam" id="PF00090">
    <property type="entry name" value="TSP_1"/>
    <property type="match status" value="1"/>
</dbReference>
<evidence type="ECO:0000259" key="6">
    <source>
        <dbReference type="Pfam" id="PF24311"/>
    </source>
</evidence>
<evidence type="ECO:0000313" key="7">
    <source>
        <dbReference type="Ensembl" id="ENSAMXP00005055924.1"/>
    </source>
</evidence>
<evidence type="ECO:0000259" key="5">
    <source>
        <dbReference type="Pfam" id="PF24310"/>
    </source>
</evidence>
<dbReference type="InterPro" id="IPR056219">
    <property type="entry name" value="THSD1_D3"/>
</dbReference>
<dbReference type="Pfam" id="PF24311">
    <property type="entry name" value="THSD1_D3"/>
    <property type="match status" value="1"/>
</dbReference>
<feature type="transmembrane region" description="Helical" evidence="2">
    <location>
        <begin position="421"/>
        <end position="443"/>
    </location>
</feature>
<dbReference type="GO" id="GO:0071944">
    <property type="term" value="C:cell periphery"/>
    <property type="evidence" value="ECO:0007669"/>
    <property type="project" value="TreeGrafter"/>
</dbReference>
<evidence type="ECO:0000256" key="1">
    <source>
        <dbReference type="SAM" id="MobiDB-lite"/>
    </source>
</evidence>
<protein>
    <submittedName>
        <fullName evidence="7">Thrombospondin, type I, domain containing 1</fullName>
    </submittedName>
</protein>
<dbReference type="Ensembl" id="ENSAMXT00005060445.1">
    <property type="protein sequence ID" value="ENSAMXP00005055924.1"/>
    <property type="gene ID" value="ENSAMXG00005024866.1"/>
</dbReference>
<dbReference type="PANTHER" id="PTHR16311">
    <property type="entry name" value="THROMBOSPONDIN TYPE I DOMAIN-CONTAINING 1"/>
    <property type="match status" value="1"/>
</dbReference>
<keyword evidence="2" id="KW-1133">Transmembrane helix</keyword>
<feature type="domain" description="THSD1 N-terminal" evidence="4">
    <location>
        <begin position="19"/>
        <end position="114"/>
    </location>
</feature>
<reference evidence="7" key="1">
    <citation type="submission" date="2025-08" db="UniProtKB">
        <authorList>
            <consortium name="Ensembl"/>
        </authorList>
    </citation>
    <scope>IDENTIFICATION</scope>
</reference>
<dbReference type="InterPro" id="IPR056218">
    <property type="entry name" value="THSD1_D2"/>
</dbReference>
<evidence type="ECO:0000256" key="2">
    <source>
        <dbReference type="SAM" id="Phobius"/>
    </source>
</evidence>
<dbReference type="InterPro" id="IPR056217">
    <property type="entry name" value="THSD1_N"/>
</dbReference>
<feature type="domain" description="THSD1 third Ig-like" evidence="6">
    <location>
        <begin position="234"/>
        <end position="324"/>
    </location>
</feature>
<feature type="signal peptide" evidence="3">
    <location>
        <begin position="1"/>
        <end position="17"/>
    </location>
</feature>
<dbReference type="SUPFAM" id="SSF82895">
    <property type="entry name" value="TSP-1 type 1 repeat"/>
    <property type="match status" value="1"/>
</dbReference>
<proteinExistence type="predicted"/>
<dbReference type="PROSITE" id="PS50092">
    <property type="entry name" value="TSP1"/>
    <property type="match status" value="1"/>
</dbReference>
<feature type="region of interest" description="Disordered" evidence="1">
    <location>
        <begin position="683"/>
        <end position="857"/>
    </location>
</feature>
<evidence type="ECO:0000313" key="8">
    <source>
        <dbReference type="Proteomes" id="UP000694621"/>
    </source>
</evidence>
<evidence type="ECO:0000259" key="4">
    <source>
        <dbReference type="Pfam" id="PF24306"/>
    </source>
</evidence>
<dbReference type="InterPro" id="IPR038877">
    <property type="entry name" value="THSD1"/>
</dbReference>
<organism evidence="7 8">
    <name type="scientific">Astyanax mexicanus</name>
    <name type="common">Blind cave fish</name>
    <name type="synonym">Astyanax fasciatus mexicanus</name>
    <dbReference type="NCBI Taxonomy" id="7994"/>
    <lineage>
        <taxon>Eukaryota</taxon>
        <taxon>Metazoa</taxon>
        <taxon>Chordata</taxon>
        <taxon>Craniata</taxon>
        <taxon>Vertebrata</taxon>
        <taxon>Euteleostomi</taxon>
        <taxon>Actinopterygii</taxon>
        <taxon>Neopterygii</taxon>
        <taxon>Teleostei</taxon>
        <taxon>Ostariophysi</taxon>
        <taxon>Characiformes</taxon>
        <taxon>Characoidei</taxon>
        <taxon>Acestrorhamphidae</taxon>
        <taxon>Acestrorhamphinae</taxon>
        <taxon>Astyanax</taxon>
    </lineage>
</organism>
<dbReference type="AlphaFoldDB" id="A0A8B9LTD1"/>
<dbReference type="SMART" id="SM00209">
    <property type="entry name" value="TSP1"/>
    <property type="match status" value="1"/>
</dbReference>
<keyword evidence="2" id="KW-0812">Transmembrane</keyword>
<feature type="domain" description="THSD1 second Ig-like" evidence="5">
    <location>
        <begin position="119"/>
        <end position="227"/>
    </location>
</feature>
<dbReference type="InterPro" id="IPR000884">
    <property type="entry name" value="TSP1_rpt"/>
</dbReference>
<feature type="compositionally biased region" description="Polar residues" evidence="1">
    <location>
        <begin position="763"/>
        <end position="778"/>
    </location>
</feature>
<feature type="region of interest" description="Disordered" evidence="1">
    <location>
        <begin position="487"/>
        <end position="509"/>
    </location>
</feature>
<sequence length="886" mass="98865">MKPMILLLLAQYSITMAGLHLWPSVHVALSNGSVFVNYDAVGNLTDEELAMALVDIDKNVTVLTKPLQFNQSGGSLEFDCACFLYAGNFSFKIEQRAQQGSSNKTSSQWWSPVLRVQWPTFHLGVERASNNHSSDAFQIAVSTNDHFHACSSSKTSSLYLEVSYLEHNQIGKKSIDKVQNRMRRDIKVVKSQQVELDCASQLTERGFIQVALKSHLSQQDIKSSGPLYLSRIFSYKLLVENIYRNGCEGTVSVRLLSPPCTVTTGKVLLYKEVNTAAEQADPSQLAFNFLSQGENETEFNCSVFDLGRNKYCFHFALIYSQSPRFTHILPTTFSLVFKPYICDLLVEIWGPWQTWSGCSVTCGEGVRERVRECLLPSSGGMQCTGLVRDQSHCSLEDCAEDLPPPSFPPPPALHSFLGGNMVVVAGISLCLVVILITIIITVWRKLCHAPKCSSVRRESMHSPSGRKNSDEASICGYSLQRPSFSESLQATGPQKGLTYPGSASDKGVLARQQSLSQPLPLVQDPERLSPSGQKILPPIFGYRLAQQQLKEMKKQGLKETTQVYHVSQSPIDDTMLEATASTSAGLTPVPQEMENQEEPNIGRFHLPPKSPFPEPMWPHKNSATLPDRLSPKVDLILGTPKSAFSAREQRQERTADWVAMVERSRLDCSKNPNFRRTCSFNESQLQQLPPPRPFRERSMTQVAPRQLPEGSCRTRAWEHPIPEMEDWSRPKYGIPDSSRDQRRRPWVGTPPSLSKSKPVAGNLGTSPPTKDPLNNSRSLGRAPSLGMDRVERAEQSWSRRGPSPIQRNILARKLREANSSASSQRQRSSTFSSSDQRKGRCRSLPLSADYSNSSYGLTDSEKRMMDISGYLGEEDGLEVMKDHRLT</sequence>
<name>A0A8B9LTD1_ASTMX</name>
<dbReference type="PANTHER" id="PTHR16311:SF3">
    <property type="entry name" value="THROMBOSPONDIN TYPE-1 DOMAIN-CONTAINING PROTEIN 1"/>
    <property type="match status" value="1"/>
</dbReference>
<dbReference type="Gene3D" id="2.20.100.10">
    <property type="entry name" value="Thrombospondin type-1 (TSP1) repeat"/>
    <property type="match status" value="1"/>
</dbReference>
<dbReference type="InterPro" id="IPR036383">
    <property type="entry name" value="TSP1_rpt_sf"/>
</dbReference>
<evidence type="ECO:0000256" key="3">
    <source>
        <dbReference type="SAM" id="SignalP"/>
    </source>
</evidence>
<feature type="compositionally biased region" description="Low complexity" evidence="1">
    <location>
        <begin position="819"/>
        <end position="834"/>
    </location>
</feature>
<feature type="compositionally biased region" description="Basic and acidic residues" evidence="1">
    <location>
        <begin position="715"/>
        <end position="729"/>
    </location>
</feature>
<dbReference type="Pfam" id="PF24306">
    <property type="entry name" value="THSD1_N"/>
    <property type="match status" value="1"/>
</dbReference>
<dbReference type="Proteomes" id="UP000694621">
    <property type="component" value="Unplaced"/>
</dbReference>
<keyword evidence="2" id="KW-0472">Membrane</keyword>
<feature type="chain" id="PRO_5034698834" evidence="3">
    <location>
        <begin position="18"/>
        <end position="886"/>
    </location>
</feature>